<feature type="domain" description="MacB-like periplasmic core" evidence="8">
    <location>
        <begin position="20"/>
        <end position="245"/>
    </location>
</feature>
<dbReference type="PANTHER" id="PTHR30572:SF18">
    <property type="entry name" value="ABC-TYPE MACROLIDE FAMILY EXPORT SYSTEM PERMEASE COMPONENT 2"/>
    <property type="match status" value="1"/>
</dbReference>
<organism evidence="9 10">
    <name type="scientific">Agaribacillus aureus</name>
    <dbReference type="NCBI Taxonomy" id="3051825"/>
    <lineage>
        <taxon>Bacteria</taxon>
        <taxon>Pseudomonadati</taxon>
        <taxon>Bacteroidota</taxon>
        <taxon>Cytophagia</taxon>
        <taxon>Cytophagales</taxon>
        <taxon>Splendidivirgaceae</taxon>
        <taxon>Agaribacillus</taxon>
    </lineage>
</organism>
<keyword evidence="4 6" id="KW-1133">Transmembrane helix</keyword>
<dbReference type="PANTHER" id="PTHR30572">
    <property type="entry name" value="MEMBRANE COMPONENT OF TRANSPORTER-RELATED"/>
    <property type="match status" value="1"/>
</dbReference>
<dbReference type="Pfam" id="PF12704">
    <property type="entry name" value="MacB_PCD"/>
    <property type="match status" value="2"/>
</dbReference>
<feature type="domain" description="ABC3 transporter permease C-terminal" evidence="7">
    <location>
        <begin position="682"/>
        <end position="792"/>
    </location>
</feature>
<dbReference type="InterPro" id="IPR003838">
    <property type="entry name" value="ABC3_permease_C"/>
</dbReference>
<keyword evidence="2" id="KW-1003">Cell membrane</keyword>
<evidence type="ECO:0000259" key="7">
    <source>
        <dbReference type="Pfam" id="PF02687"/>
    </source>
</evidence>
<feature type="transmembrane region" description="Helical" evidence="6">
    <location>
        <begin position="428"/>
        <end position="453"/>
    </location>
</feature>
<feature type="transmembrane region" description="Helical" evidence="6">
    <location>
        <begin position="291"/>
        <end position="313"/>
    </location>
</feature>
<dbReference type="RefSeq" id="WP_346755999.1">
    <property type="nucleotide sequence ID" value="NZ_JAUJEB010000001.1"/>
</dbReference>
<protein>
    <submittedName>
        <fullName evidence="9">ABC transporter permease</fullName>
    </submittedName>
</protein>
<evidence type="ECO:0000313" key="10">
    <source>
        <dbReference type="Proteomes" id="UP001172083"/>
    </source>
</evidence>
<feature type="transmembrane region" description="Helical" evidence="6">
    <location>
        <begin position="680"/>
        <end position="705"/>
    </location>
</feature>
<evidence type="ECO:0000256" key="1">
    <source>
        <dbReference type="ARBA" id="ARBA00004651"/>
    </source>
</evidence>
<dbReference type="InterPro" id="IPR025857">
    <property type="entry name" value="MacB_PCD"/>
</dbReference>
<feature type="transmembrane region" description="Helical" evidence="6">
    <location>
        <begin position="766"/>
        <end position="789"/>
    </location>
</feature>
<evidence type="ECO:0000313" key="9">
    <source>
        <dbReference type="EMBL" id="MDN5210656.1"/>
    </source>
</evidence>
<dbReference type="Pfam" id="PF02687">
    <property type="entry name" value="FtsX"/>
    <property type="match status" value="2"/>
</dbReference>
<evidence type="ECO:0000256" key="3">
    <source>
        <dbReference type="ARBA" id="ARBA00022692"/>
    </source>
</evidence>
<evidence type="ECO:0000259" key="8">
    <source>
        <dbReference type="Pfam" id="PF12704"/>
    </source>
</evidence>
<evidence type="ECO:0000256" key="5">
    <source>
        <dbReference type="ARBA" id="ARBA00023136"/>
    </source>
</evidence>
<feature type="transmembrane region" description="Helical" evidence="6">
    <location>
        <begin position="732"/>
        <end position="751"/>
    </location>
</feature>
<feature type="transmembrane region" description="Helical" evidence="6">
    <location>
        <begin position="21"/>
        <end position="41"/>
    </location>
</feature>
<name>A0ABT8L0S5_9BACT</name>
<keyword evidence="5 6" id="KW-0472">Membrane</keyword>
<comment type="caution">
    <text evidence="9">The sequence shown here is derived from an EMBL/GenBank/DDBJ whole genome shotgun (WGS) entry which is preliminary data.</text>
</comment>
<evidence type="ECO:0000256" key="4">
    <source>
        <dbReference type="ARBA" id="ARBA00022989"/>
    </source>
</evidence>
<dbReference type="Proteomes" id="UP001172083">
    <property type="component" value="Unassembled WGS sequence"/>
</dbReference>
<keyword evidence="10" id="KW-1185">Reference proteome</keyword>
<keyword evidence="3 6" id="KW-0812">Transmembrane</keyword>
<evidence type="ECO:0000256" key="2">
    <source>
        <dbReference type="ARBA" id="ARBA00022475"/>
    </source>
</evidence>
<feature type="transmembrane region" description="Helical" evidence="6">
    <location>
        <begin position="342"/>
        <end position="365"/>
    </location>
</feature>
<dbReference type="InterPro" id="IPR050250">
    <property type="entry name" value="Macrolide_Exporter_MacB"/>
</dbReference>
<reference evidence="9" key="1">
    <citation type="submission" date="2023-06" db="EMBL/GenBank/DDBJ databases">
        <title>Genomic of Agaribacillus aureum.</title>
        <authorList>
            <person name="Wang G."/>
        </authorList>
    </citation>
    <scope>NUCLEOTIDE SEQUENCE</scope>
    <source>
        <strain evidence="9">BMA12</strain>
    </source>
</reference>
<gene>
    <name evidence="9" type="ORF">QQ020_01315</name>
</gene>
<feature type="domain" description="MacB-like periplasmic core" evidence="8">
    <location>
        <begin position="496"/>
        <end position="606"/>
    </location>
</feature>
<dbReference type="EMBL" id="JAUJEB010000001">
    <property type="protein sequence ID" value="MDN5210656.1"/>
    <property type="molecule type" value="Genomic_DNA"/>
</dbReference>
<sequence length="803" mass="91075">MWLNYLKIALRNTWKYRTFSLVNIIGLSVGMATFYVIFSYVQYELGYDNFHKAYDQLYRVNLVTKKDGEVITKDSRTPPAVGKLMKNEIPGVIDFTRVVIFGEGIISCKEKSIREKNILLTDPEHFDVLSYEMIHGAGRESLREPMSVVISASMANLLFGAGDPINQFININSGNLDGSSDFVVRGVFKDQEAQSHLRPNILISYATVHKFLNKQIDDSWDWNNLYTYVRITKGASASHIKKQLQLLAQERIGEKLDGMQVEWEFILQPVADIYIESGYQYEFASGGNKKIVYLLSVIAFFILLIAYVNFINLATSQSTRRSREVGIRKVNGARQMQLIPQFMCEALITNVFSFLVAFTLVQSLYAGLATYFQLPTMQGAILQHWPYFGAFVLFSTLISGIYPAMVLSSFKPTSMIKGTENLKIKGILLKKILVVIQFTISLILILGTLTIYLQLQFIRDFDLGLNLHNQLIVKSPRLNLDNHAARSDTFKKKLLDLSFVEKVASLNEIPGNEIYWRSATFESNNGNILNNPSILPVDDNYFKVFDINLLVGRTFKRKTDTYENAVIINKRAAEVLGFTSPGNAIGHSVVTEGMTSEIVGVVDNYYQESLKKTIQPVVFRYSSSMLNYFAINISDTKTGNIIKEVEATFKNMFPDSPFEYFFLDEFYQKQYIPDVLFGKLFNFFALLAILVASLGIFALSLINVLQRTKEIGIRKVLGASVTSILGLLSKEYFLLIFMATIIGLPIAYWSMKLWLINFVVHVELSWWLFVIPPLIMGVVIVITIAYNSIKAALTDPVKSIRYE</sequence>
<feature type="domain" description="ABC3 transporter permease C-terminal" evidence="7">
    <location>
        <begin position="297"/>
        <end position="410"/>
    </location>
</feature>
<proteinExistence type="predicted"/>
<comment type="subcellular location">
    <subcellularLocation>
        <location evidence="1">Cell membrane</location>
        <topology evidence="1">Multi-pass membrane protein</topology>
    </subcellularLocation>
</comment>
<feature type="transmembrane region" description="Helical" evidence="6">
    <location>
        <begin position="385"/>
        <end position="407"/>
    </location>
</feature>
<evidence type="ECO:0000256" key="6">
    <source>
        <dbReference type="SAM" id="Phobius"/>
    </source>
</evidence>
<accession>A0ABT8L0S5</accession>